<protein>
    <submittedName>
        <fullName evidence="3">Putative beta-barrel porin</fullName>
    </submittedName>
</protein>
<keyword evidence="4" id="KW-1185">Reference proteome</keyword>
<dbReference type="Proteomes" id="UP000249696">
    <property type="component" value="Unassembled WGS sequence"/>
</dbReference>
<dbReference type="OrthoDB" id="9812454at2"/>
<accession>A0A327QUJ2</accession>
<gene>
    <name evidence="3" type="ORF">LV92_03503</name>
</gene>
<feature type="chain" id="PRO_5016389043" evidence="2">
    <location>
        <begin position="19"/>
        <end position="663"/>
    </location>
</feature>
<reference evidence="3 4" key="1">
    <citation type="submission" date="2018-06" db="EMBL/GenBank/DDBJ databases">
        <title>Genomic Encyclopedia of Archaeal and Bacterial Type Strains, Phase II (KMG-II): from individual species to whole genera.</title>
        <authorList>
            <person name="Goeker M."/>
        </authorList>
    </citation>
    <scope>NUCLEOTIDE SEQUENCE [LARGE SCALE GENOMIC DNA]</scope>
    <source>
        <strain evidence="3 4">DSM 23522</strain>
    </source>
</reference>
<proteinExistence type="predicted"/>
<organism evidence="3 4">
    <name type="scientific">Arenibacter echinorum</name>
    <dbReference type="NCBI Taxonomy" id="440515"/>
    <lineage>
        <taxon>Bacteria</taxon>
        <taxon>Pseudomonadati</taxon>
        <taxon>Bacteroidota</taxon>
        <taxon>Flavobacteriia</taxon>
        <taxon>Flavobacteriales</taxon>
        <taxon>Flavobacteriaceae</taxon>
        <taxon>Arenibacter</taxon>
    </lineage>
</organism>
<dbReference type="AlphaFoldDB" id="A0A327QUJ2"/>
<feature type="signal peptide" evidence="2">
    <location>
        <begin position="1"/>
        <end position="18"/>
    </location>
</feature>
<evidence type="ECO:0000256" key="1">
    <source>
        <dbReference type="SAM" id="MobiDB-lite"/>
    </source>
</evidence>
<evidence type="ECO:0000256" key="2">
    <source>
        <dbReference type="SAM" id="SignalP"/>
    </source>
</evidence>
<dbReference type="InterPro" id="IPR025631">
    <property type="entry name" value="Porin_10"/>
</dbReference>
<evidence type="ECO:0000313" key="4">
    <source>
        <dbReference type="Proteomes" id="UP000249696"/>
    </source>
</evidence>
<sequence>MRYLLALLIVFFSQAISAQEDSIPPSRNEGEAGMDRKVRNLPPKKNGKDKGQEVTIRDYKIISYDRDTTFLDTTISIQKEYKYNFLRKDDFELMPFANVGQPYNKLGVNFDVKDTYPKLGASAKHYNYMEVRDIDYYNVATPMSDLMFKTTFEQGQLLDALLAFNTSPRLNFSIAFKGFRSLGKYQYSEAESGNFKMTANYESKDKRYNLRAHGAAQNSLFEENGGLSNKELQFESGDSDFSDRSRLDVLFSDASNRLLGKRYFLDHQYILFGSKLDSGKTRTTSLALGHEFSYETKYYQYKQTAQNDYFGDAYDSGISDKASLKTTYNHVYTQFSNKTLGVLTGFINHYGYNYFFNSVLQTPTQLIQSQLKGNEIAAGAKYVKKIGGFQLNGSAQANISGDLSGNLLDAFASYDINKNNKLKFSIHSSSRMPNFNFLLYQSDYSNYNWQHTGDFNKINNNGFQFDLESKVFGNLMAKYTSLDNYTYFASDPSQTVVEGEEQAFIKPFQEGSTINIIKVKYGKEFKWKGFALNNTVMYQNVSQSNSVLNVPEVVTRNTLYYSNFGFKKALYFQTGVTLKYFTSYNADAYNPVLGEFYSQGQEELGGFPMLDFFINARVQQTRIFLKAEHFNSSFSSGNNFYAAPNYPYRDFVIRFGLVWNFFS</sequence>
<dbReference type="Pfam" id="PF14121">
    <property type="entry name" value="Porin_10"/>
    <property type="match status" value="1"/>
</dbReference>
<feature type="region of interest" description="Disordered" evidence="1">
    <location>
        <begin position="21"/>
        <end position="52"/>
    </location>
</feature>
<evidence type="ECO:0000313" key="3">
    <source>
        <dbReference type="EMBL" id="RAJ07941.1"/>
    </source>
</evidence>
<comment type="caution">
    <text evidence="3">The sequence shown here is derived from an EMBL/GenBank/DDBJ whole genome shotgun (WGS) entry which is preliminary data.</text>
</comment>
<name>A0A327QUJ2_9FLAO</name>
<keyword evidence="2" id="KW-0732">Signal</keyword>
<dbReference type="EMBL" id="QLLN01000007">
    <property type="protein sequence ID" value="RAJ07941.1"/>
    <property type="molecule type" value="Genomic_DNA"/>
</dbReference>
<dbReference type="RefSeq" id="WP_111624862.1">
    <property type="nucleotide sequence ID" value="NZ_QLLN01000007.1"/>
</dbReference>
<feature type="compositionally biased region" description="Basic and acidic residues" evidence="1">
    <location>
        <begin position="28"/>
        <end position="38"/>
    </location>
</feature>